<evidence type="ECO:0000256" key="2">
    <source>
        <dbReference type="ARBA" id="ARBA00022448"/>
    </source>
</evidence>
<dbReference type="Gene3D" id="1.10.3080.10">
    <property type="entry name" value="Clc chloride channel"/>
    <property type="match status" value="1"/>
</dbReference>
<dbReference type="GO" id="GO:0030321">
    <property type="term" value="P:transepithelial chloride transport"/>
    <property type="evidence" value="ECO:0000318"/>
    <property type="project" value="GO_Central"/>
</dbReference>
<reference evidence="13" key="2">
    <citation type="journal article" date="2008" name="Genome Biol.">
        <title>Improved genome assembly and evidence-based global gene model set for the chordate Ciona intestinalis: new insight into intron and operon populations.</title>
        <authorList>
            <person name="Satou Y."/>
            <person name="Mineta K."/>
            <person name="Ogasawara M."/>
            <person name="Sasakura Y."/>
            <person name="Shoguchi E."/>
            <person name="Ueno K."/>
            <person name="Yamada L."/>
            <person name="Matsumoto J."/>
            <person name="Wasserscheid J."/>
            <person name="Dewar K."/>
            <person name="Wiley G.B."/>
            <person name="Macmil S.L."/>
            <person name="Roe B.A."/>
            <person name="Zeller R.W."/>
            <person name="Hastings K.E."/>
            <person name="Lemaire P."/>
            <person name="Lindquist E."/>
            <person name="Endo T."/>
            <person name="Hotta K."/>
            <person name="Inaba K."/>
        </authorList>
    </citation>
    <scope>NUCLEOTIDE SEQUENCE [LARGE SCALE GENOMIC DNA]</scope>
    <source>
        <strain evidence="13">wild type</strain>
    </source>
</reference>
<evidence type="ECO:0000256" key="1">
    <source>
        <dbReference type="ARBA" id="ARBA00004141"/>
    </source>
</evidence>
<accession>F6UTP0</accession>
<keyword evidence="7 10" id="KW-0129">CBS domain</keyword>
<feature type="transmembrane region" description="Helical" evidence="11">
    <location>
        <begin position="415"/>
        <end position="438"/>
    </location>
</feature>
<keyword evidence="8 11" id="KW-0472">Membrane</keyword>
<dbReference type="OMA" id="KCDHNGF"/>
<feature type="domain" description="CBS" evidence="12">
    <location>
        <begin position="636"/>
        <end position="694"/>
    </location>
</feature>
<dbReference type="CDD" id="cd04591">
    <property type="entry name" value="CBS_pair_voltage-gated_CLC_euk_bac"/>
    <property type="match status" value="1"/>
</dbReference>
<feature type="transmembrane region" description="Helical" evidence="11">
    <location>
        <begin position="78"/>
        <end position="104"/>
    </location>
</feature>
<evidence type="ECO:0000313" key="14">
    <source>
        <dbReference type="Proteomes" id="UP000008144"/>
    </source>
</evidence>
<evidence type="ECO:0000256" key="7">
    <source>
        <dbReference type="ARBA" id="ARBA00023122"/>
    </source>
</evidence>
<reference evidence="13" key="3">
    <citation type="submission" date="2025-08" db="UniProtKB">
        <authorList>
            <consortium name="Ensembl"/>
        </authorList>
    </citation>
    <scope>IDENTIFICATION</scope>
</reference>
<evidence type="ECO:0000256" key="9">
    <source>
        <dbReference type="ARBA" id="ARBA00023214"/>
    </source>
</evidence>
<dbReference type="GO" id="GO:0034707">
    <property type="term" value="C:chloride channel complex"/>
    <property type="evidence" value="ECO:0000318"/>
    <property type="project" value="GO_Central"/>
</dbReference>
<feature type="transmembrane region" description="Helical" evidence="11">
    <location>
        <begin position="387"/>
        <end position="409"/>
    </location>
</feature>
<dbReference type="InterPro" id="IPR000644">
    <property type="entry name" value="CBS_dom"/>
</dbReference>
<feature type="domain" description="CBS" evidence="12">
    <location>
        <begin position="534"/>
        <end position="593"/>
    </location>
</feature>
<dbReference type="PANTHER" id="PTHR11689:SF136">
    <property type="entry name" value="H(+)_CL(-) EXCHANGE TRANSPORTER 7"/>
    <property type="match status" value="1"/>
</dbReference>
<dbReference type="Proteomes" id="UP000008144">
    <property type="component" value="Chromosome 9"/>
</dbReference>
<dbReference type="GO" id="GO:1902476">
    <property type="term" value="P:chloride transmembrane transport"/>
    <property type="evidence" value="ECO:0000318"/>
    <property type="project" value="GO_Central"/>
</dbReference>
<evidence type="ECO:0000256" key="8">
    <source>
        <dbReference type="ARBA" id="ARBA00023136"/>
    </source>
</evidence>
<dbReference type="PANTHER" id="PTHR11689">
    <property type="entry name" value="CHLORIDE CHANNEL PROTEIN CLC FAMILY MEMBER"/>
    <property type="match status" value="1"/>
</dbReference>
<dbReference type="PROSITE" id="PS51371">
    <property type="entry name" value="CBS"/>
    <property type="match status" value="2"/>
</dbReference>
<dbReference type="HOGENOM" id="CLU_003181_4_1_1"/>
<keyword evidence="2 11" id="KW-0813">Transport</keyword>
<dbReference type="EMBL" id="EAAA01002948">
    <property type="status" value="NOT_ANNOTATED_CDS"/>
    <property type="molecule type" value="Genomic_DNA"/>
</dbReference>
<dbReference type="SUPFAM" id="SSF54631">
    <property type="entry name" value="CBS-domain pair"/>
    <property type="match status" value="1"/>
</dbReference>
<dbReference type="Ensembl" id="ENSCINT00000011278.3">
    <property type="protein sequence ID" value="ENSCINP00000011278.3"/>
    <property type="gene ID" value="ENSCING00000005463.3"/>
</dbReference>
<feature type="transmembrane region" description="Helical" evidence="11">
    <location>
        <begin position="229"/>
        <end position="248"/>
    </location>
</feature>
<evidence type="ECO:0000256" key="10">
    <source>
        <dbReference type="PROSITE-ProRule" id="PRU00703"/>
    </source>
</evidence>
<feature type="transmembrane region" description="Helical" evidence="11">
    <location>
        <begin position="278"/>
        <end position="298"/>
    </location>
</feature>
<comment type="similarity">
    <text evidence="11">Belongs to the chloride channel (TC 2.A.49) family.</text>
</comment>
<name>F6UTP0_CIOIN</name>
<reference evidence="14" key="1">
    <citation type="journal article" date="2002" name="Science">
        <title>The draft genome of Ciona intestinalis: insights into chordate and vertebrate origins.</title>
        <authorList>
            <person name="Dehal P."/>
            <person name="Satou Y."/>
            <person name="Campbell R.K."/>
            <person name="Chapman J."/>
            <person name="Degnan B."/>
            <person name="De Tomaso A."/>
            <person name="Davidson B."/>
            <person name="Di Gregorio A."/>
            <person name="Gelpke M."/>
            <person name="Goodstein D.M."/>
            <person name="Harafuji N."/>
            <person name="Hastings K.E."/>
            <person name="Ho I."/>
            <person name="Hotta K."/>
            <person name="Huang W."/>
            <person name="Kawashima T."/>
            <person name="Lemaire P."/>
            <person name="Martinez D."/>
            <person name="Meinertzhagen I.A."/>
            <person name="Necula S."/>
            <person name="Nonaka M."/>
            <person name="Putnam N."/>
            <person name="Rash S."/>
            <person name="Saiga H."/>
            <person name="Satake M."/>
            <person name="Terry A."/>
            <person name="Yamada L."/>
            <person name="Wang H.G."/>
            <person name="Awazu S."/>
            <person name="Azumi K."/>
            <person name="Boore J."/>
            <person name="Branno M."/>
            <person name="Chin-Bow S."/>
            <person name="DeSantis R."/>
            <person name="Doyle S."/>
            <person name="Francino P."/>
            <person name="Keys D.N."/>
            <person name="Haga S."/>
            <person name="Hayashi H."/>
            <person name="Hino K."/>
            <person name="Imai K.S."/>
            <person name="Inaba K."/>
            <person name="Kano S."/>
            <person name="Kobayashi K."/>
            <person name="Kobayashi M."/>
            <person name="Lee B.I."/>
            <person name="Makabe K.W."/>
            <person name="Manohar C."/>
            <person name="Matassi G."/>
            <person name="Medina M."/>
            <person name="Mochizuki Y."/>
            <person name="Mount S."/>
            <person name="Morishita T."/>
            <person name="Miura S."/>
            <person name="Nakayama A."/>
            <person name="Nishizaka S."/>
            <person name="Nomoto H."/>
            <person name="Ohta F."/>
            <person name="Oishi K."/>
            <person name="Rigoutsos I."/>
            <person name="Sano M."/>
            <person name="Sasaki A."/>
            <person name="Sasakura Y."/>
            <person name="Shoguchi E."/>
            <person name="Shin-i T."/>
            <person name="Spagnuolo A."/>
            <person name="Stainier D."/>
            <person name="Suzuki M.M."/>
            <person name="Tassy O."/>
            <person name="Takatori N."/>
            <person name="Tokuoka M."/>
            <person name="Yagi K."/>
            <person name="Yoshizaki F."/>
            <person name="Wada S."/>
            <person name="Zhang C."/>
            <person name="Hyatt P.D."/>
            <person name="Larimer F."/>
            <person name="Detter C."/>
            <person name="Doggett N."/>
            <person name="Glavina T."/>
            <person name="Hawkins T."/>
            <person name="Richardson P."/>
            <person name="Lucas S."/>
            <person name="Kohara Y."/>
            <person name="Levine M."/>
            <person name="Satoh N."/>
            <person name="Rokhsar D.S."/>
        </authorList>
    </citation>
    <scope>NUCLEOTIDE SEQUENCE [LARGE SCALE GENOMIC DNA]</scope>
</reference>
<proteinExistence type="inferred from homology"/>
<dbReference type="CDD" id="cd03685">
    <property type="entry name" value="ClC_6_like"/>
    <property type="match status" value="1"/>
</dbReference>
<keyword evidence="4" id="KW-0677">Repeat</keyword>
<keyword evidence="14" id="KW-1185">Reference proteome</keyword>
<feature type="transmembrane region" description="Helical" evidence="11">
    <location>
        <begin position="318"/>
        <end position="337"/>
    </location>
</feature>
<protein>
    <recommendedName>
        <fullName evidence="11">Chloride channel protein</fullName>
    </recommendedName>
</protein>
<dbReference type="STRING" id="7719.ENSCINP00000011278"/>
<reference evidence="13" key="4">
    <citation type="submission" date="2025-09" db="UniProtKB">
        <authorList>
            <consortium name="Ensembl"/>
        </authorList>
    </citation>
    <scope>IDENTIFICATION</scope>
</reference>
<comment type="caution">
    <text evidence="11">Lacks conserved residue(s) required for the propagation of feature annotation.</text>
</comment>
<dbReference type="InterPro" id="IPR051280">
    <property type="entry name" value="Cl-channel/antiporter"/>
</dbReference>
<evidence type="ECO:0000256" key="3">
    <source>
        <dbReference type="ARBA" id="ARBA00022692"/>
    </source>
</evidence>
<dbReference type="InterPro" id="IPR046342">
    <property type="entry name" value="CBS_dom_sf"/>
</dbReference>
<dbReference type="GeneTree" id="ENSGT00940000158458"/>
<sequence length="694" mass="77415">QALDYDTIENELHGEEERKMSSSDWKWIQFQRWIICMLIGIMTGIVAVVINICILELTAVKMHVVEQAIIHCVKNRCLYVPLLLWIAINVVLVTVASLLTVFVAPVAAGSGIPQIKCFLNGVKVPNVVRFKTLVTKVIGVIASVSGGLAVGKEGPMIHSGSVLAAGISQGRSISFNLNTRFFKHFRNDREKRDFVCAGAAAGVSAAFGAPVGGVLFSLEEAASFWNQALTWRIFLCSILSSYTLNFFMSIYHHHPGDLAYPGLINFGKFSGSYEGFELPIFLLMAVFGGLSGAAFNAINHKITVFRLKYLKAKYFKVLEVVFVAAVSATIAFVLIYWNPECKPLGQDPYVRLQFFCNDGEYNTMAVLFFTPPEESVKSLFHDPLGALQPLTIVIFVLPYFFLACWTYGLQVPSGLFIPSLLIGAAWGRLVGNCVNFIWPDDIWAQDLSKYALIGAAAQLGGTVRMTISLTVILIEATGNITYSLPLMAVLLLAKWVGDYFNHGIYDMHIHLNKVPILPWEPPALSTNIQAREVMGTPVVTLRTVPLVSDICSVLSDPRNCHSGYPITDSEGKFRGVILRTQLLILLKHKEFVERGGSSERIKLSVFRDSYPRYFPLSVINVSEGEQQCHVDLRPFLNPSPYTIQENASLPRIFRLFRALGLRHLVVLNDEYKVVGMISRKDIWKWEHKEKQHDD</sequence>
<keyword evidence="5 11" id="KW-1133">Transmembrane helix</keyword>
<keyword evidence="9 11" id="KW-0868">Chloride</keyword>
<dbReference type="InterPro" id="IPR001807">
    <property type="entry name" value="ClC"/>
</dbReference>
<evidence type="ECO:0000256" key="4">
    <source>
        <dbReference type="ARBA" id="ARBA00022737"/>
    </source>
</evidence>
<dbReference type="Pfam" id="PF00654">
    <property type="entry name" value="Voltage_CLC"/>
    <property type="match status" value="1"/>
</dbReference>
<dbReference type="GO" id="GO:0005254">
    <property type="term" value="F:chloride channel activity"/>
    <property type="evidence" value="ECO:0007669"/>
    <property type="project" value="UniProtKB-UniRule"/>
</dbReference>
<evidence type="ECO:0000256" key="11">
    <source>
        <dbReference type="RuleBase" id="RU361221"/>
    </source>
</evidence>
<organism evidence="13 14">
    <name type="scientific">Ciona intestinalis</name>
    <name type="common">Transparent sea squirt</name>
    <name type="synonym">Ascidia intestinalis</name>
    <dbReference type="NCBI Taxonomy" id="7719"/>
    <lineage>
        <taxon>Eukaryota</taxon>
        <taxon>Metazoa</taxon>
        <taxon>Chordata</taxon>
        <taxon>Tunicata</taxon>
        <taxon>Ascidiacea</taxon>
        <taxon>Phlebobranchia</taxon>
        <taxon>Cionidae</taxon>
        <taxon>Ciona</taxon>
    </lineage>
</organism>
<feature type="transmembrane region" description="Helical" evidence="11">
    <location>
        <begin position="194"/>
        <end position="217"/>
    </location>
</feature>
<dbReference type="InterPro" id="IPR014743">
    <property type="entry name" value="Cl-channel_core"/>
</dbReference>
<evidence type="ECO:0000259" key="12">
    <source>
        <dbReference type="PROSITE" id="PS51371"/>
    </source>
</evidence>
<comment type="subcellular location">
    <subcellularLocation>
        <location evidence="1 11">Membrane</location>
        <topology evidence="1 11">Multi-pass membrane protein</topology>
    </subcellularLocation>
</comment>
<dbReference type="FunCoup" id="F6UTP0">
    <property type="interactions" value="57"/>
</dbReference>
<dbReference type="GO" id="GO:0005765">
    <property type="term" value="C:lysosomal membrane"/>
    <property type="evidence" value="ECO:0000318"/>
    <property type="project" value="GO_Central"/>
</dbReference>
<dbReference type="AlphaFoldDB" id="F6UTP0"/>
<dbReference type="SUPFAM" id="SSF81340">
    <property type="entry name" value="Clc chloride channel"/>
    <property type="match status" value="1"/>
</dbReference>
<dbReference type="InParanoid" id="F6UTP0"/>
<feature type="transmembrane region" description="Helical" evidence="11">
    <location>
        <begin position="30"/>
        <end position="57"/>
    </location>
</feature>
<dbReference type="Pfam" id="PF00571">
    <property type="entry name" value="CBS"/>
    <property type="match status" value="2"/>
</dbReference>
<evidence type="ECO:0000256" key="6">
    <source>
        <dbReference type="ARBA" id="ARBA00023065"/>
    </source>
</evidence>
<keyword evidence="3 11" id="KW-0812">Transmembrane</keyword>
<feature type="transmembrane region" description="Helical" evidence="11">
    <location>
        <begin position="480"/>
        <end position="497"/>
    </location>
</feature>
<dbReference type="SMART" id="SM00116">
    <property type="entry name" value="CBS"/>
    <property type="match status" value="2"/>
</dbReference>
<dbReference type="GO" id="GO:0062158">
    <property type="term" value="F:chloride:proton antiporter activity"/>
    <property type="evidence" value="ECO:0000318"/>
    <property type="project" value="GO_Central"/>
</dbReference>
<dbReference type="PRINTS" id="PR00762">
    <property type="entry name" value="CLCHANNEL"/>
</dbReference>
<evidence type="ECO:0000313" key="13">
    <source>
        <dbReference type="Ensembl" id="ENSCINP00000011278.3"/>
    </source>
</evidence>
<evidence type="ECO:0000256" key="5">
    <source>
        <dbReference type="ARBA" id="ARBA00022989"/>
    </source>
</evidence>
<keyword evidence="6 11" id="KW-0406">Ion transport</keyword>
<dbReference type="Gene3D" id="3.10.580.10">
    <property type="entry name" value="CBS-domain"/>
    <property type="match status" value="1"/>
</dbReference>